<dbReference type="eggNOG" id="ENOG50347PY">
    <property type="taxonomic scope" value="Bacteria"/>
</dbReference>
<sequence>MKNVQELENKIEAANQEQATAQEALDAAKATYQQAVKSGDLKQAKEAAKEQEERQRELDLLSDRLEALEQSRVEAEQRDHGPAYEQAKKQAQEALQVQVATHQEFAALVDKLGEMRQRLDKVHRATFSTVLTAYRAADAAHHTRPRYRPSQLASTGGPQKLLSLARELANVSNDNARQMFALEQRHKE</sequence>
<evidence type="ECO:0000256" key="1">
    <source>
        <dbReference type="SAM" id="Coils"/>
    </source>
</evidence>
<dbReference type="RefSeq" id="WP_013163487.1">
    <property type="nucleotide sequence ID" value="NC_014216.1"/>
</dbReference>
<feature type="coiled-coil region" evidence="1">
    <location>
        <begin position="4"/>
        <end position="78"/>
    </location>
</feature>
<reference evidence="3" key="1">
    <citation type="submission" date="2010-02" db="EMBL/GenBank/DDBJ databases">
        <title>Complete sequence of Desulfurivibrio alkaliphilus AHT2.</title>
        <authorList>
            <consortium name="US DOE Joint Genome Institute"/>
            <person name="Pitluck S."/>
            <person name="Chertkov O."/>
            <person name="Detter J.C."/>
            <person name="Han C."/>
            <person name="Tapia R."/>
            <person name="Larimer F."/>
            <person name="Land M."/>
            <person name="Hauser L."/>
            <person name="Kyrpides N."/>
            <person name="Mikhailova N."/>
            <person name="Sorokin D.Y."/>
            <person name="Muyzer G."/>
            <person name="Woyke T."/>
        </authorList>
    </citation>
    <scope>NUCLEOTIDE SEQUENCE [LARGE SCALE GENOMIC DNA]</scope>
    <source>
        <strain evidence="3">DSM 19089 / UNIQEM U267 / AHT2</strain>
    </source>
</reference>
<dbReference type="KEGG" id="dak:DaAHT2_1262"/>
<dbReference type="Proteomes" id="UP000001508">
    <property type="component" value="Chromosome"/>
</dbReference>
<dbReference type="STRING" id="589865.DaAHT2_1262"/>
<evidence type="ECO:0000313" key="2">
    <source>
        <dbReference type="EMBL" id="ADH85958.1"/>
    </source>
</evidence>
<dbReference type="EMBL" id="CP001940">
    <property type="protein sequence ID" value="ADH85958.1"/>
    <property type="molecule type" value="Genomic_DNA"/>
</dbReference>
<evidence type="ECO:0000313" key="3">
    <source>
        <dbReference type="Proteomes" id="UP000001508"/>
    </source>
</evidence>
<keyword evidence="1" id="KW-0175">Coiled coil</keyword>
<accession>D6Z333</accession>
<name>D6Z333_DESAT</name>
<gene>
    <name evidence="2" type="ordered locus">DaAHT2_1262</name>
</gene>
<protein>
    <submittedName>
        <fullName evidence="2">Uncharacterized protein</fullName>
    </submittedName>
</protein>
<proteinExistence type="predicted"/>
<dbReference type="HOGENOM" id="CLU_1438944_0_0_7"/>
<dbReference type="AlphaFoldDB" id="D6Z333"/>
<dbReference type="InParanoid" id="D6Z333"/>
<keyword evidence="3" id="KW-1185">Reference proteome</keyword>
<organism evidence="2 3">
    <name type="scientific">Desulfurivibrio alkaliphilus (strain DSM 19089 / UNIQEM U267 / AHT2)</name>
    <dbReference type="NCBI Taxonomy" id="589865"/>
    <lineage>
        <taxon>Bacteria</taxon>
        <taxon>Pseudomonadati</taxon>
        <taxon>Thermodesulfobacteriota</taxon>
        <taxon>Desulfobulbia</taxon>
        <taxon>Desulfobulbales</taxon>
        <taxon>Desulfobulbaceae</taxon>
        <taxon>Desulfurivibrio</taxon>
    </lineage>
</organism>